<reference evidence="9 10" key="1">
    <citation type="journal article" date="2023" name="G3 (Bethesda)">
        <title>A chromosome-length genome assembly and annotation of blackberry (Rubus argutus, cv. 'Hillquist').</title>
        <authorList>
            <person name="Bruna T."/>
            <person name="Aryal R."/>
            <person name="Dudchenko O."/>
            <person name="Sargent D.J."/>
            <person name="Mead D."/>
            <person name="Buti M."/>
            <person name="Cavallini A."/>
            <person name="Hytonen T."/>
            <person name="Andres J."/>
            <person name="Pham M."/>
            <person name="Weisz D."/>
            <person name="Mascagni F."/>
            <person name="Usai G."/>
            <person name="Natali L."/>
            <person name="Bassil N."/>
            <person name="Fernandez G.E."/>
            <person name="Lomsadze A."/>
            <person name="Armour M."/>
            <person name="Olukolu B."/>
            <person name="Poorten T."/>
            <person name="Britton C."/>
            <person name="Davik J."/>
            <person name="Ashrafi H."/>
            <person name="Aiden E.L."/>
            <person name="Borodovsky M."/>
            <person name="Worthington M."/>
        </authorList>
    </citation>
    <scope>NUCLEOTIDE SEQUENCE [LARGE SCALE GENOMIC DNA]</scope>
    <source>
        <strain evidence="9">PI 553951</strain>
    </source>
</reference>
<evidence type="ECO:0000256" key="2">
    <source>
        <dbReference type="ARBA" id="ARBA00023015"/>
    </source>
</evidence>
<proteinExistence type="inferred from homology"/>
<accession>A0AAW1YJV6</accession>
<dbReference type="Pfam" id="PF00847">
    <property type="entry name" value="AP2"/>
    <property type="match status" value="1"/>
</dbReference>
<keyword evidence="2" id="KW-0805">Transcription regulation</keyword>
<dbReference type="InterPro" id="IPR016177">
    <property type="entry name" value="DNA-bd_dom_sf"/>
</dbReference>
<evidence type="ECO:0000313" key="10">
    <source>
        <dbReference type="Proteomes" id="UP001457282"/>
    </source>
</evidence>
<feature type="compositionally biased region" description="Acidic residues" evidence="7">
    <location>
        <begin position="200"/>
        <end position="210"/>
    </location>
</feature>
<dbReference type="AlphaFoldDB" id="A0AAW1YJV6"/>
<feature type="region of interest" description="Disordered" evidence="7">
    <location>
        <begin position="183"/>
        <end position="210"/>
    </location>
</feature>
<organism evidence="9 10">
    <name type="scientific">Rubus argutus</name>
    <name type="common">Southern blackberry</name>
    <dbReference type="NCBI Taxonomy" id="59490"/>
    <lineage>
        <taxon>Eukaryota</taxon>
        <taxon>Viridiplantae</taxon>
        <taxon>Streptophyta</taxon>
        <taxon>Embryophyta</taxon>
        <taxon>Tracheophyta</taxon>
        <taxon>Spermatophyta</taxon>
        <taxon>Magnoliopsida</taxon>
        <taxon>eudicotyledons</taxon>
        <taxon>Gunneridae</taxon>
        <taxon>Pentapetalae</taxon>
        <taxon>rosids</taxon>
        <taxon>fabids</taxon>
        <taxon>Rosales</taxon>
        <taxon>Rosaceae</taxon>
        <taxon>Rosoideae</taxon>
        <taxon>Rosoideae incertae sedis</taxon>
        <taxon>Rubus</taxon>
    </lineage>
</organism>
<evidence type="ECO:0000256" key="3">
    <source>
        <dbReference type="ARBA" id="ARBA00023125"/>
    </source>
</evidence>
<dbReference type="FunFam" id="3.30.730.10:FF:000001">
    <property type="entry name" value="Ethylene-responsive transcription factor 2"/>
    <property type="match status" value="1"/>
</dbReference>
<dbReference type="SMART" id="SM00380">
    <property type="entry name" value="AP2"/>
    <property type="match status" value="1"/>
</dbReference>
<feature type="region of interest" description="Disordered" evidence="7">
    <location>
        <begin position="29"/>
        <end position="49"/>
    </location>
</feature>
<dbReference type="Gene3D" id="3.30.730.10">
    <property type="entry name" value="AP2/ERF domain"/>
    <property type="match status" value="1"/>
</dbReference>
<evidence type="ECO:0000256" key="4">
    <source>
        <dbReference type="ARBA" id="ARBA00023163"/>
    </source>
</evidence>
<dbReference type="GO" id="GO:0009873">
    <property type="term" value="P:ethylene-activated signaling pathway"/>
    <property type="evidence" value="ECO:0007669"/>
    <property type="project" value="InterPro"/>
</dbReference>
<dbReference type="PROSITE" id="PS51032">
    <property type="entry name" value="AP2_ERF"/>
    <property type="match status" value="1"/>
</dbReference>
<gene>
    <name evidence="9" type="ORF">M0R45_004455</name>
</gene>
<evidence type="ECO:0000313" key="9">
    <source>
        <dbReference type="EMBL" id="KAK9948902.1"/>
    </source>
</evidence>
<feature type="compositionally biased region" description="Polar residues" evidence="7">
    <location>
        <begin position="183"/>
        <end position="197"/>
    </location>
</feature>
<dbReference type="InterPro" id="IPR001471">
    <property type="entry name" value="AP2/ERF_dom"/>
</dbReference>
<dbReference type="SUPFAM" id="SSF54171">
    <property type="entry name" value="DNA-binding domain"/>
    <property type="match status" value="1"/>
</dbReference>
<feature type="compositionally biased region" description="Basic residues" evidence="7">
    <location>
        <begin position="98"/>
        <end position="111"/>
    </location>
</feature>
<name>A0AAW1YJV6_RUBAR</name>
<dbReference type="InterPro" id="IPR044808">
    <property type="entry name" value="ERF_plant"/>
</dbReference>
<dbReference type="GO" id="GO:0003677">
    <property type="term" value="F:DNA binding"/>
    <property type="evidence" value="ECO:0007669"/>
    <property type="project" value="UniProtKB-KW"/>
</dbReference>
<dbReference type="GO" id="GO:0003700">
    <property type="term" value="F:DNA-binding transcription factor activity"/>
    <property type="evidence" value="ECO:0007669"/>
    <property type="project" value="InterPro"/>
</dbReference>
<sequence length="228" mass="25480">MPSHRGGMSKEHEHAIMVSALKQVICGGISKTNGHSQSQPHPPPQQQQQVHYATSSVPGGTKKVVIFISDDDTCHVCRINGCLGCDFFPPSKQDKDKGKKKTKKSKYRGVRQRPWGKWAAEIRDPRRAARVWLGTFQTAEEAAGAYDKAAVKFRGDKAKLNFPPTTGTSSTSAAFNKQRMETMQQNEVQVNPSTVKSMNEEEEGESSPVMEEEIDRFICDILKDDDRW</sequence>
<protein>
    <recommendedName>
        <fullName evidence="8">AP2/ERF domain-containing protein</fullName>
    </recommendedName>
</protein>
<dbReference type="PRINTS" id="PR00367">
    <property type="entry name" value="ETHRSPELEMNT"/>
</dbReference>
<dbReference type="InterPro" id="IPR036955">
    <property type="entry name" value="AP2/ERF_dom_sf"/>
</dbReference>
<comment type="subcellular location">
    <subcellularLocation>
        <location evidence="1">Nucleus</location>
    </subcellularLocation>
</comment>
<dbReference type="EMBL" id="JBEDUW010000001">
    <property type="protein sequence ID" value="KAK9948902.1"/>
    <property type="molecule type" value="Genomic_DNA"/>
</dbReference>
<dbReference type="GO" id="GO:0005634">
    <property type="term" value="C:nucleus"/>
    <property type="evidence" value="ECO:0007669"/>
    <property type="project" value="UniProtKB-SubCell"/>
</dbReference>
<keyword evidence="4" id="KW-0804">Transcription</keyword>
<evidence type="ECO:0000259" key="8">
    <source>
        <dbReference type="PROSITE" id="PS51032"/>
    </source>
</evidence>
<evidence type="ECO:0000256" key="1">
    <source>
        <dbReference type="ARBA" id="ARBA00004123"/>
    </source>
</evidence>
<evidence type="ECO:0000256" key="6">
    <source>
        <dbReference type="ARBA" id="ARBA00024343"/>
    </source>
</evidence>
<comment type="caution">
    <text evidence="9">The sequence shown here is derived from an EMBL/GenBank/DDBJ whole genome shotgun (WGS) entry which is preliminary data.</text>
</comment>
<keyword evidence="3" id="KW-0238">DNA-binding</keyword>
<dbReference type="Proteomes" id="UP001457282">
    <property type="component" value="Unassembled WGS sequence"/>
</dbReference>
<keyword evidence="10" id="KW-1185">Reference proteome</keyword>
<comment type="similarity">
    <text evidence="6">Belongs to the AP2/ERF transcription factor family. ERF subfamily.</text>
</comment>
<dbReference type="CDD" id="cd00018">
    <property type="entry name" value="AP2"/>
    <property type="match status" value="1"/>
</dbReference>
<keyword evidence="5" id="KW-0539">Nucleus</keyword>
<evidence type="ECO:0000256" key="5">
    <source>
        <dbReference type="ARBA" id="ARBA00023242"/>
    </source>
</evidence>
<evidence type="ECO:0000256" key="7">
    <source>
        <dbReference type="SAM" id="MobiDB-lite"/>
    </source>
</evidence>
<feature type="domain" description="AP2/ERF" evidence="8">
    <location>
        <begin position="106"/>
        <end position="163"/>
    </location>
</feature>
<feature type="region of interest" description="Disordered" evidence="7">
    <location>
        <begin position="93"/>
        <end position="112"/>
    </location>
</feature>
<dbReference type="PANTHER" id="PTHR31190">
    <property type="entry name" value="DNA-BINDING DOMAIN"/>
    <property type="match status" value="1"/>
</dbReference>